<keyword evidence="1" id="KW-1133">Transmembrane helix</keyword>
<proteinExistence type="predicted"/>
<protein>
    <submittedName>
        <fullName evidence="2">Uncharacterized protein</fullName>
    </submittedName>
</protein>
<keyword evidence="1" id="KW-0472">Membrane</keyword>
<sequence length="43" mass="5133">MSHESYIYLDYHLHTIQFILLTYILYPNFLAMIAINKRSVSKA</sequence>
<reference evidence="2" key="1">
    <citation type="submission" date="2014-05" db="EMBL/GenBank/DDBJ databases">
        <authorList>
            <person name="Chronopoulou M."/>
        </authorList>
    </citation>
    <scope>NUCLEOTIDE SEQUENCE</scope>
    <source>
        <tissue evidence="2">Whole organism</tissue>
    </source>
</reference>
<dbReference type="AlphaFoldDB" id="A0A0K2T661"/>
<evidence type="ECO:0000313" key="2">
    <source>
        <dbReference type="EMBL" id="CDW21072.1"/>
    </source>
</evidence>
<feature type="transmembrane region" description="Helical" evidence="1">
    <location>
        <begin position="15"/>
        <end position="35"/>
    </location>
</feature>
<organism evidence="2">
    <name type="scientific">Lepeophtheirus salmonis</name>
    <name type="common">Salmon louse</name>
    <name type="synonym">Caligus salmonis</name>
    <dbReference type="NCBI Taxonomy" id="72036"/>
    <lineage>
        <taxon>Eukaryota</taxon>
        <taxon>Metazoa</taxon>
        <taxon>Ecdysozoa</taxon>
        <taxon>Arthropoda</taxon>
        <taxon>Crustacea</taxon>
        <taxon>Multicrustacea</taxon>
        <taxon>Hexanauplia</taxon>
        <taxon>Copepoda</taxon>
        <taxon>Siphonostomatoida</taxon>
        <taxon>Caligidae</taxon>
        <taxon>Lepeophtheirus</taxon>
    </lineage>
</organism>
<keyword evidence="1" id="KW-0812">Transmembrane</keyword>
<name>A0A0K2T661_LEPSM</name>
<dbReference type="EMBL" id="HACA01003711">
    <property type="protein sequence ID" value="CDW21072.1"/>
    <property type="molecule type" value="Transcribed_RNA"/>
</dbReference>
<accession>A0A0K2T661</accession>
<evidence type="ECO:0000256" key="1">
    <source>
        <dbReference type="SAM" id="Phobius"/>
    </source>
</evidence>